<keyword evidence="7 13" id="KW-0808">Transferase</keyword>
<comment type="catalytic activity">
    <reaction evidence="13">
        <text>a lipid A disaccharide + ATP = a lipid IVA + ADP + H(+)</text>
        <dbReference type="Rhea" id="RHEA:67840"/>
        <dbReference type="ChEBI" id="CHEBI:15378"/>
        <dbReference type="ChEBI" id="CHEBI:30616"/>
        <dbReference type="ChEBI" id="CHEBI:176343"/>
        <dbReference type="ChEBI" id="CHEBI:176425"/>
        <dbReference type="ChEBI" id="CHEBI:456216"/>
        <dbReference type="EC" id="2.7.1.130"/>
    </reaction>
</comment>
<evidence type="ECO:0000256" key="5">
    <source>
        <dbReference type="ARBA" id="ARBA00022516"/>
    </source>
</evidence>
<comment type="caution">
    <text evidence="14">The sequence shown here is derived from an EMBL/GenBank/DDBJ whole genome shotgun (WGS) entry which is preliminary data.</text>
</comment>
<dbReference type="GO" id="GO:0009245">
    <property type="term" value="P:lipid A biosynthetic process"/>
    <property type="evidence" value="ECO:0007669"/>
    <property type="project" value="UniProtKB-UniRule"/>
</dbReference>
<dbReference type="EMBL" id="JPIT01000016">
    <property type="protein sequence ID" value="KIO46214.1"/>
    <property type="molecule type" value="Genomic_DNA"/>
</dbReference>
<evidence type="ECO:0000256" key="10">
    <source>
        <dbReference type="ARBA" id="ARBA00022840"/>
    </source>
</evidence>
<dbReference type="GO" id="GO:0005524">
    <property type="term" value="F:ATP binding"/>
    <property type="evidence" value="ECO:0007669"/>
    <property type="project" value="UniProtKB-UniRule"/>
</dbReference>
<comment type="similarity">
    <text evidence="13">Belongs to the LpxK family.</text>
</comment>
<dbReference type="Pfam" id="PF02606">
    <property type="entry name" value="LpxK"/>
    <property type="match status" value="1"/>
</dbReference>
<dbReference type="SUPFAM" id="SSF52540">
    <property type="entry name" value="P-loop containing nucleoside triphosphate hydrolases"/>
    <property type="match status" value="1"/>
</dbReference>
<dbReference type="PANTHER" id="PTHR42724">
    <property type="entry name" value="TETRAACYLDISACCHARIDE 4'-KINASE"/>
    <property type="match status" value="1"/>
</dbReference>
<evidence type="ECO:0000256" key="4">
    <source>
        <dbReference type="ARBA" id="ARBA00016436"/>
    </source>
</evidence>
<keyword evidence="5 13" id="KW-0444">Lipid biosynthesis</keyword>
<protein>
    <recommendedName>
        <fullName evidence="4 13">Tetraacyldisaccharide 4'-kinase</fullName>
        <ecNumber evidence="3 13">2.7.1.130</ecNumber>
    </recommendedName>
    <alternativeName>
        <fullName evidence="12 13">Lipid A 4'-kinase</fullName>
    </alternativeName>
</protein>
<dbReference type="NCBIfam" id="TIGR00682">
    <property type="entry name" value="lpxK"/>
    <property type="match status" value="1"/>
</dbReference>
<accession>A0AB34R630</accession>
<dbReference type="AlphaFoldDB" id="A0AB34R630"/>
<evidence type="ECO:0000256" key="7">
    <source>
        <dbReference type="ARBA" id="ARBA00022679"/>
    </source>
</evidence>
<dbReference type="EC" id="2.7.1.130" evidence="3 13"/>
<feature type="binding site" evidence="13">
    <location>
        <begin position="47"/>
        <end position="54"/>
    </location>
    <ligand>
        <name>ATP</name>
        <dbReference type="ChEBI" id="CHEBI:30616"/>
    </ligand>
</feature>
<dbReference type="GO" id="GO:0009029">
    <property type="term" value="F:lipid-A 4'-kinase activity"/>
    <property type="evidence" value="ECO:0007669"/>
    <property type="project" value="UniProtKB-UniRule"/>
</dbReference>
<keyword evidence="10 13" id="KW-0067">ATP-binding</keyword>
<keyword evidence="6 13" id="KW-0441">Lipid A biosynthesis</keyword>
<evidence type="ECO:0000256" key="9">
    <source>
        <dbReference type="ARBA" id="ARBA00022777"/>
    </source>
</evidence>
<dbReference type="GO" id="GO:0005886">
    <property type="term" value="C:plasma membrane"/>
    <property type="evidence" value="ECO:0007669"/>
    <property type="project" value="TreeGrafter"/>
</dbReference>
<evidence type="ECO:0000256" key="1">
    <source>
        <dbReference type="ARBA" id="ARBA00002274"/>
    </source>
</evidence>
<keyword evidence="11 13" id="KW-0443">Lipid metabolism</keyword>
<dbReference type="HAMAP" id="MF_00409">
    <property type="entry name" value="LpxK"/>
    <property type="match status" value="1"/>
</dbReference>
<gene>
    <name evidence="13" type="primary">lpxK</name>
    <name evidence="14" type="ORF">IE90_05295</name>
</gene>
<comment type="function">
    <text evidence="1 13">Transfers the gamma-phosphate of ATP to the 4'-position of a tetraacyldisaccharide 1-phosphate intermediate (termed DS-1-P) to form tetraacyldisaccharide 1,4'-bis-phosphate (lipid IVA).</text>
</comment>
<dbReference type="InterPro" id="IPR003758">
    <property type="entry name" value="LpxK"/>
</dbReference>
<evidence type="ECO:0000313" key="15">
    <source>
        <dbReference type="Proteomes" id="UP000031937"/>
    </source>
</evidence>
<name>A0AB34R630_9PORP</name>
<organism evidence="14 15">
    <name type="scientific">Sanguibacteroides justesenii</name>
    <dbReference type="NCBI Taxonomy" id="1547597"/>
    <lineage>
        <taxon>Bacteria</taxon>
        <taxon>Pseudomonadati</taxon>
        <taxon>Bacteroidota</taxon>
        <taxon>Bacteroidia</taxon>
        <taxon>Bacteroidales</taxon>
        <taxon>Porphyromonadaceae</taxon>
        <taxon>Sanguibacteroides</taxon>
    </lineage>
</organism>
<evidence type="ECO:0000256" key="11">
    <source>
        <dbReference type="ARBA" id="ARBA00023098"/>
    </source>
</evidence>
<evidence type="ECO:0000256" key="8">
    <source>
        <dbReference type="ARBA" id="ARBA00022741"/>
    </source>
</evidence>
<evidence type="ECO:0000313" key="14">
    <source>
        <dbReference type="EMBL" id="KIO46214.1"/>
    </source>
</evidence>
<evidence type="ECO:0000256" key="13">
    <source>
        <dbReference type="HAMAP-Rule" id="MF_00409"/>
    </source>
</evidence>
<dbReference type="Proteomes" id="UP000031937">
    <property type="component" value="Unassembled WGS sequence"/>
</dbReference>
<evidence type="ECO:0000256" key="3">
    <source>
        <dbReference type="ARBA" id="ARBA00012071"/>
    </source>
</evidence>
<evidence type="ECO:0000256" key="6">
    <source>
        <dbReference type="ARBA" id="ARBA00022556"/>
    </source>
</evidence>
<evidence type="ECO:0000256" key="2">
    <source>
        <dbReference type="ARBA" id="ARBA00004870"/>
    </source>
</evidence>
<keyword evidence="9 13" id="KW-0418">Kinase</keyword>
<dbReference type="PANTHER" id="PTHR42724:SF1">
    <property type="entry name" value="TETRAACYLDISACCHARIDE 4'-KINASE, MITOCHONDRIAL-RELATED"/>
    <property type="match status" value="1"/>
</dbReference>
<dbReference type="GO" id="GO:0009244">
    <property type="term" value="P:lipopolysaccharide core region biosynthetic process"/>
    <property type="evidence" value="ECO:0007669"/>
    <property type="project" value="TreeGrafter"/>
</dbReference>
<comment type="pathway">
    <text evidence="2 13">Glycolipid biosynthesis; lipid IV(A) biosynthesis; lipid IV(A) from (3R)-3-hydroxytetradecanoyl-[acyl-carrier-protein] and UDP-N-acetyl-alpha-D-glucosamine: step 6/6.</text>
</comment>
<proteinExistence type="inferred from homology"/>
<keyword evidence="8 13" id="KW-0547">Nucleotide-binding</keyword>
<dbReference type="InterPro" id="IPR027417">
    <property type="entry name" value="P-loop_NTPase"/>
</dbReference>
<sequence>MVVKYLVLWPLSILYGLGVSIRNRLFNLGLLESKEFDVPIICIGNITIGGTGKTPHTESIINVLQKDHRVACLSRGYKRKTSGYILATENSTADEIGDEPKQIKNKFPDITVAVDADRVRGVKKLQQLPNPPDIIILDDGFQHRYVKADINILLIDYNRPIYKDHLLPLGRLREHHSALERANYVIITKCPSNITPIEKRIIYKNLKLKAYQELLFTTMKYGDITPLDGKSKYLKNNNSVVLCVTGIAQPGPYQEHLKTLFGQVSFLTFPDHHRFTNNDIQKIIQEFNKMDQPDKYIFTTEKDATRLVSYEFPDEIRERMFYIPIEPEFLTSKDQLIKNIHNYAKQNKRK</sequence>
<evidence type="ECO:0000256" key="12">
    <source>
        <dbReference type="ARBA" id="ARBA00029757"/>
    </source>
</evidence>
<reference evidence="14 15" key="1">
    <citation type="submission" date="2014-07" db="EMBL/GenBank/DDBJ databases">
        <title>Porphyromonadaceae bacterium OUH 334697 = ATCC BAA-2682 = DSM 28341 draft genome.</title>
        <authorList>
            <person name="Sydenham T.V."/>
            <person name="Hasman H."/>
            <person name="Justesen U.S."/>
        </authorList>
    </citation>
    <scope>NUCLEOTIDE SEQUENCE [LARGE SCALE GENOMIC DNA]</scope>
    <source>
        <strain evidence="14 15">OUH 334697</strain>
    </source>
</reference>